<dbReference type="CDD" id="cd00886">
    <property type="entry name" value="MogA_MoaB"/>
    <property type="match status" value="1"/>
</dbReference>
<protein>
    <recommendedName>
        <fullName evidence="3">MoaB/Mog domain-containing protein</fullName>
    </recommendedName>
</protein>
<dbReference type="Gene3D" id="3.40.980.10">
    <property type="entry name" value="MoaB/Mog-like domain"/>
    <property type="match status" value="1"/>
</dbReference>
<evidence type="ECO:0000259" key="3">
    <source>
        <dbReference type="SMART" id="SM00852"/>
    </source>
</evidence>
<evidence type="ECO:0000256" key="2">
    <source>
        <dbReference type="ARBA" id="ARBA00023150"/>
    </source>
</evidence>
<dbReference type="InterPro" id="IPR008284">
    <property type="entry name" value="MoCF_biosynth_CS"/>
</dbReference>
<dbReference type="InterPro" id="IPR051920">
    <property type="entry name" value="MPT_Adenylyltrnsfr/MoaC-Rel"/>
</dbReference>
<name>A0A381Q800_9ZZZZ</name>
<dbReference type="SUPFAM" id="SSF53218">
    <property type="entry name" value="Molybdenum cofactor biosynthesis proteins"/>
    <property type="match status" value="1"/>
</dbReference>
<keyword evidence="2" id="KW-0501">Molybdenum cofactor biosynthesis</keyword>
<sequence length="169" mass="17836">MRVAVLTVSDGCFSGEREDRSGELIVQWCARSEYELAHRSVVPDETDQIIAQLLNWADSGDVDVVLTTGGTGFSPRDVTPEATRSVLDKEAPGLADAIRRQGLPATPTAVLSRGLVGSRGRTFVANFPGSPGGVRDGLEAIEELLPHVVELLRGEATGHPAPAPPPDSS</sequence>
<dbReference type="NCBIfam" id="TIGR00177">
    <property type="entry name" value="molyb_syn"/>
    <property type="match status" value="1"/>
</dbReference>
<dbReference type="EMBL" id="UINC01001189">
    <property type="protein sequence ID" value="SUZ73763.1"/>
    <property type="molecule type" value="Genomic_DNA"/>
</dbReference>
<dbReference type="PANTHER" id="PTHR43764:SF1">
    <property type="entry name" value="MOLYBDOPTERIN MOLYBDOTRANSFERASE"/>
    <property type="match status" value="1"/>
</dbReference>
<dbReference type="InterPro" id="IPR001453">
    <property type="entry name" value="MoaB/Mog_dom"/>
</dbReference>
<proteinExistence type="predicted"/>
<organism evidence="4">
    <name type="scientific">marine metagenome</name>
    <dbReference type="NCBI Taxonomy" id="408172"/>
    <lineage>
        <taxon>unclassified sequences</taxon>
        <taxon>metagenomes</taxon>
        <taxon>ecological metagenomes</taxon>
    </lineage>
</organism>
<dbReference type="InterPro" id="IPR036425">
    <property type="entry name" value="MoaB/Mog-like_dom_sf"/>
</dbReference>
<dbReference type="PANTHER" id="PTHR43764">
    <property type="entry name" value="MOLYBDENUM COFACTOR BIOSYNTHESIS"/>
    <property type="match status" value="1"/>
</dbReference>
<dbReference type="Pfam" id="PF00994">
    <property type="entry name" value="MoCF_biosynth"/>
    <property type="match status" value="1"/>
</dbReference>
<evidence type="ECO:0000313" key="4">
    <source>
        <dbReference type="EMBL" id="SUZ73763.1"/>
    </source>
</evidence>
<gene>
    <name evidence="4" type="ORF">METZ01_LOCUS26617</name>
</gene>
<dbReference type="PROSITE" id="PS01078">
    <property type="entry name" value="MOCF_BIOSYNTHESIS_1"/>
    <property type="match status" value="1"/>
</dbReference>
<dbReference type="SMART" id="SM00852">
    <property type="entry name" value="MoCF_biosynth"/>
    <property type="match status" value="1"/>
</dbReference>
<feature type="domain" description="MoaB/Mog" evidence="3">
    <location>
        <begin position="4"/>
        <end position="148"/>
    </location>
</feature>
<comment type="pathway">
    <text evidence="1">Cofactor biosynthesis; molybdopterin biosynthesis.</text>
</comment>
<accession>A0A381Q800</accession>
<reference evidence="4" key="1">
    <citation type="submission" date="2018-05" db="EMBL/GenBank/DDBJ databases">
        <authorList>
            <person name="Lanie J.A."/>
            <person name="Ng W.-L."/>
            <person name="Kazmierczak K.M."/>
            <person name="Andrzejewski T.M."/>
            <person name="Davidsen T.M."/>
            <person name="Wayne K.J."/>
            <person name="Tettelin H."/>
            <person name="Glass J.I."/>
            <person name="Rusch D."/>
            <person name="Podicherti R."/>
            <person name="Tsui H.-C.T."/>
            <person name="Winkler M.E."/>
        </authorList>
    </citation>
    <scope>NUCLEOTIDE SEQUENCE</scope>
</reference>
<dbReference type="GO" id="GO:0006777">
    <property type="term" value="P:Mo-molybdopterin cofactor biosynthetic process"/>
    <property type="evidence" value="ECO:0007669"/>
    <property type="project" value="UniProtKB-KW"/>
</dbReference>
<dbReference type="AlphaFoldDB" id="A0A381Q800"/>
<evidence type="ECO:0000256" key="1">
    <source>
        <dbReference type="ARBA" id="ARBA00005046"/>
    </source>
</evidence>